<proteinExistence type="predicted"/>
<dbReference type="PROSITE" id="PS51257">
    <property type="entry name" value="PROKAR_LIPOPROTEIN"/>
    <property type="match status" value="1"/>
</dbReference>
<dbReference type="Proteomes" id="UP000266441">
    <property type="component" value="Unassembled WGS sequence"/>
</dbReference>
<name>A0A399D6W0_9BACT</name>
<gene>
    <name evidence="1" type="ORF">D1164_02320</name>
</gene>
<evidence type="ECO:0000313" key="1">
    <source>
        <dbReference type="EMBL" id="RIH67277.1"/>
    </source>
</evidence>
<reference evidence="1 2" key="1">
    <citation type="journal article" date="2015" name="Int. J. Syst. Evol. Microbiol.">
        <title>Mariniphaga sediminis sp. nov., isolated from coastal sediment.</title>
        <authorList>
            <person name="Wang F.Q."/>
            <person name="Shen Q.Y."/>
            <person name="Chen G.J."/>
            <person name="Du Z.J."/>
        </authorList>
    </citation>
    <scope>NUCLEOTIDE SEQUENCE [LARGE SCALE GENOMIC DNA]</scope>
    <source>
        <strain evidence="1 2">SY21</strain>
    </source>
</reference>
<sequence>MKKHLPFLILFPFLLASCIDDGENDKLQSSCDYIDFKYYNGAEDYLGELSNDYLLIACDTTYTDNEIQDYISTESYFDQNYDYTIYTQANYKYKEIPLKLKSSKNCEELTSIISDLQQNSIISYAHYTIQTDNCENLIWEPIGDLCVNSYSSLFYVKVSDETDLTDLNNVITETNTELIEQNEFMKKWFTIRATKNSNGDALKMANYFYETGLFESSEPDITKYPVE</sequence>
<evidence type="ECO:0000313" key="2">
    <source>
        <dbReference type="Proteomes" id="UP000266441"/>
    </source>
</evidence>
<dbReference type="OrthoDB" id="1489355at2"/>
<protein>
    <submittedName>
        <fullName evidence="1">Uncharacterized protein</fullName>
    </submittedName>
</protein>
<accession>A0A399D6W0</accession>
<keyword evidence="2" id="KW-1185">Reference proteome</keyword>
<dbReference type="AlphaFoldDB" id="A0A399D6W0"/>
<comment type="caution">
    <text evidence="1">The sequence shown here is derived from an EMBL/GenBank/DDBJ whole genome shotgun (WGS) entry which is preliminary data.</text>
</comment>
<dbReference type="EMBL" id="QWET01000001">
    <property type="protein sequence ID" value="RIH67277.1"/>
    <property type="molecule type" value="Genomic_DNA"/>
</dbReference>
<organism evidence="1 2">
    <name type="scientific">Mariniphaga sediminis</name>
    <dbReference type="NCBI Taxonomy" id="1628158"/>
    <lineage>
        <taxon>Bacteria</taxon>
        <taxon>Pseudomonadati</taxon>
        <taxon>Bacteroidota</taxon>
        <taxon>Bacteroidia</taxon>
        <taxon>Marinilabiliales</taxon>
        <taxon>Prolixibacteraceae</taxon>
        <taxon>Mariniphaga</taxon>
    </lineage>
</organism>
<dbReference type="RefSeq" id="WP_119348302.1">
    <property type="nucleotide sequence ID" value="NZ_QWET01000001.1"/>
</dbReference>